<dbReference type="AlphaFoldDB" id="A0A6S7HAI4"/>
<dbReference type="SUPFAM" id="SSF56349">
    <property type="entry name" value="DNA breaking-rejoining enzymes"/>
    <property type="match status" value="1"/>
</dbReference>
<dbReference type="GO" id="GO:0006310">
    <property type="term" value="P:DNA recombination"/>
    <property type="evidence" value="ECO:0007669"/>
    <property type="project" value="InterPro"/>
</dbReference>
<comment type="caution">
    <text evidence="1">The sequence shown here is derived from an EMBL/GenBank/DDBJ whole genome shotgun (WGS) entry which is preliminary data.</text>
</comment>
<dbReference type="EMBL" id="CACRXK020004456">
    <property type="protein sequence ID" value="CAB4002805.1"/>
    <property type="molecule type" value="Genomic_DNA"/>
</dbReference>
<dbReference type="InterPro" id="IPR052787">
    <property type="entry name" value="MAVS"/>
</dbReference>
<name>A0A6S7HAI4_PARCT</name>
<dbReference type="Proteomes" id="UP001152795">
    <property type="component" value="Unassembled WGS sequence"/>
</dbReference>
<gene>
    <name evidence="1" type="ORF">PACLA_8A063660</name>
</gene>
<accession>A0A6S7HAI4</accession>
<evidence type="ECO:0000313" key="2">
    <source>
        <dbReference type="Proteomes" id="UP001152795"/>
    </source>
</evidence>
<dbReference type="InterPro" id="IPR011010">
    <property type="entry name" value="DNA_brk_join_enz"/>
</dbReference>
<organism evidence="1 2">
    <name type="scientific">Paramuricea clavata</name>
    <name type="common">Red gorgonian</name>
    <name type="synonym">Violescent sea-whip</name>
    <dbReference type="NCBI Taxonomy" id="317549"/>
    <lineage>
        <taxon>Eukaryota</taxon>
        <taxon>Metazoa</taxon>
        <taxon>Cnidaria</taxon>
        <taxon>Anthozoa</taxon>
        <taxon>Octocorallia</taxon>
        <taxon>Malacalcyonacea</taxon>
        <taxon>Plexauridae</taxon>
        <taxon>Paramuricea</taxon>
    </lineage>
</organism>
<sequence length="321" mass="36197">MHGLRYGIRNHFQSLKGIDITNNEQFVQSNRVFQAMLVKLKKVGKGVVKHKDPISKEDMTKILSFLDLNSPQGLQDKVFIDIMMYFANRGRENLRNMKITDFVIQKNEQGLQYVIHHDVLTKTRRENNEGYSGHMYEIPGSSNCPVASFLALKDVLNPAQECMWQRPKSQVPSEGPWFTNAPLGVNTLGNKMKSITEKAGCSLIYTNHSLMATTVTVLDEAGVAGRDIMSVTGHKSESSLKHYVRTSNAKKQDMSTIISSQMQENIPVAREEPAESIFDDLVLTDSQEQFLFSESNLNIQSSLSSTTQHFHFHGPVVFNNK</sequence>
<evidence type="ECO:0000313" key="1">
    <source>
        <dbReference type="EMBL" id="CAB4002805.1"/>
    </source>
</evidence>
<dbReference type="InterPro" id="IPR013762">
    <property type="entry name" value="Integrase-like_cat_sf"/>
</dbReference>
<dbReference type="PROSITE" id="PS51898">
    <property type="entry name" value="TYR_RECOMBINASE"/>
    <property type="match status" value="1"/>
</dbReference>
<dbReference type="Gene3D" id="1.10.443.10">
    <property type="entry name" value="Intergrase catalytic core"/>
    <property type="match status" value="1"/>
</dbReference>
<dbReference type="PANTHER" id="PTHR21446:SF12">
    <property type="entry name" value="POTASSIUM CHANNEL TETRAMERIZATION DOMAIN CONTAINING 1"/>
    <property type="match status" value="1"/>
</dbReference>
<protein>
    <submittedName>
        <fullName evidence="1">Uncharacterized protein LOC110973579</fullName>
    </submittedName>
</protein>
<dbReference type="InterPro" id="IPR002104">
    <property type="entry name" value="Integrase_catalytic"/>
</dbReference>
<keyword evidence="2" id="KW-1185">Reference proteome</keyword>
<dbReference type="GO" id="GO:0003677">
    <property type="term" value="F:DNA binding"/>
    <property type="evidence" value="ECO:0007669"/>
    <property type="project" value="InterPro"/>
</dbReference>
<dbReference type="GO" id="GO:0015074">
    <property type="term" value="P:DNA integration"/>
    <property type="evidence" value="ECO:0007669"/>
    <property type="project" value="InterPro"/>
</dbReference>
<proteinExistence type="predicted"/>
<dbReference type="OrthoDB" id="2434995at2759"/>
<dbReference type="PANTHER" id="PTHR21446">
    <property type="entry name" value="DUF3504 DOMAIN-CONTAINING PROTEIN"/>
    <property type="match status" value="1"/>
</dbReference>
<reference evidence="1" key="1">
    <citation type="submission" date="2020-04" db="EMBL/GenBank/DDBJ databases">
        <authorList>
            <person name="Alioto T."/>
            <person name="Alioto T."/>
            <person name="Gomez Garrido J."/>
        </authorList>
    </citation>
    <scope>NUCLEOTIDE SEQUENCE</scope>
    <source>
        <strain evidence="1">A484AB</strain>
    </source>
</reference>